<evidence type="ECO:0000313" key="2">
    <source>
        <dbReference type="Proteomes" id="UP000789706"/>
    </source>
</evidence>
<evidence type="ECO:0000313" key="1">
    <source>
        <dbReference type="EMBL" id="CAG8570887.1"/>
    </source>
</evidence>
<dbReference type="Gene3D" id="1.25.40.20">
    <property type="entry name" value="Ankyrin repeat-containing domain"/>
    <property type="match status" value="1"/>
</dbReference>
<gene>
    <name evidence="1" type="ORF">DEBURN_LOCUS8075</name>
</gene>
<comment type="caution">
    <text evidence="1">The sequence shown here is derived from an EMBL/GenBank/DDBJ whole genome shotgun (WGS) entry which is preliminary data.</text>
</comment>
<dbReference type="OrthoDB" id="341259at2759"/>
<dbReference type="AlphaFoldDB" id="A0A9N9G0K9"/>
<protein>
    <submittedName>
        <fullName evidence="1">5141_t:CDS:1</fullName>
    </submittedName>
</protein>
<dbReference type="InterPro" id="IPR036770">
    <property type="entry name" value="Ankyrin_rpt-contain_sf"/>
</dbReference>
<dbReference type="EMBL" id="CAJVPK010001102">
    <property type="protein sequence ID" value="CAG8570887.1"/>
    <property type="molecule type" value="Genomic_DNA"/>
</dbReference>
<sequence>MYATKHGFELLIEFLIQNGHEDVELSRDFENNTTLMIAAQYNRIKVAAWDRYQAVTLLIERGCQFAVKNNAGWTALDYSYSMELKAHLQECARTHYEEKKKYKKRNQHLKIKVDSLITLDSVPLISSTRSATLPSGTTYYGVYGNNGENVNNSGSNCEGENRGLSSSIPNDSLSPNYNFNLNNVLNLADGMLFPKS</sequence>
<dbReference type="InterPro" id="IPR002110">
    <property type="entry name" value="Ankyrin_rpt"/>
</dbReference>
<proteinExistence type="predicted"/>
<dbReference type="SUPFAM" id="SSF48403">
    <property type="entry name" value="Ankyrin repeat"/>
    <property type="match status" value="1"/>
</dbReference>
<keyword evidence="2" id="KW-1185">Reference proteome</keyword>
<name>A0A9N9G0K9_9GLOM</name>
<reference evidence="1" key="1">
    <citation type="submission" date="2021-06" db="EMBL/GenBank/DDBJ databases">
        <authorList>
            <person name="Kallberg Y."/>
            <person name="Tangrot J."/>
            <person name="Rosling A."/>
        </authorList>
    </citation>
    <scope>NUCLEOTIDE SEQUENCE</scope>
    <source>
        <strain evidence="1">AZ414A</strain>
    </source>
</reference>
<dbReference type="Pfam" id="PF12796">
    <property type="entry name" value="Ank_2"/>
    <property type="match status" value="1"/>
</dbReference>
<organism evidence="1 2">
    <name type="scientific">Diversispora eburnea</name>
    <dbReference type="NCBI Taxonomy" id="1213867"/>
    <lineage>
        <taxon>Eukaryota</taxon>
        <taxon>Fungi</taxon>
        <taxon>Fungi incertae sedis</taxon>
        <taxon>Mucoromycota</taxon>
        <taxon>Glomeromycotina</taxon>
        <taxon>Glomeromycetes</taxon>
        <taxon>Diversisporales</taxon>
        <taxon>Diversisporaceae</taxon>
        <taxon>Diversispora</taxon>
    </lineage>
</organism>
<accession>A0A9N9G0K9</accession>
<dbReference type="Proteomes" id="UP000789706">
    <property type="component" value="Unassembled WGS sequence"/>
</dbReference>